<comment type="caution">
    <text evidence="2">The sequence shown here is derived from an EMBL/GenBank/DDBJ whole genome shotgun (WGS) entry which is preliminary data.</text>
</comment>
<gene>
    <name evidence="2" type="ORF">D7223_08815</name>
</gene>
<accession>A0A3A9ZMM9</accession>
<feature type="transmembrane region" description="Helical" evidence="1">
    <location>
        <begin position="217"/>
        <end position="236"/>
    </location>
</feature>
<organism evidence="2 3">
    <name type="scientific">Micromonospora endolithica</name>
    <dbReference type="NCBI Taxonomy" id="230091"/>
    <lineage>
        <taxon>Bacteria</taxon>
        <taxon>Bacillati</taxon>
        <taxon>Actinomycetota</taxon>
        <taxon>Actinomycetes</taxon>
        <taxon>Micromonosporales</taxon>
        <taxon>Micromonosporaceae</taxon>
        <taxon>Micromonospora</taxon>
    </lineage>
</organism>
<feature type="transmembrane region" description="Helical" evidence="1">
    <location>
        <begin position="132"/>
        <end position="150"/>
    </location>
</feature>
<name>A0A3A9ZMM9_9ACTN</name>
<keyword evidence="1" id="KW-1133">Transmembrane helix</keyword>
<dbReference type="EMBL" id="RBAK01000002">
    <property type="protein sequence ID" value="RKN49562.1"/>
    <property type="molecule type" value="Genomic_DNA"/>
</dbReference>
<dbReference type="Proteomes" id="UP000281726">
    <property type="component" value="Unassembled WGS sequence"/>
</dbReference>
<dbReference type="RefSeq" id="WP_120726884.1">
    <property type="nucleotide sequence ID" value="NZ_RBAK01000002.1"/>
</dbReference>
<evidence type="ECO:0000256" key="1">
    <source>
        <dbReference type="SAM" id="Phobius"/>
    </source>
</evidence>
<feature type="transmembrane region" description="Helical" evidence="1">
    <location>
        <begin position="295"/>
        <end position="314"/>
    </location>
</feature>
<sequence length="340" mass="33996">MRVTRIAGLSLAALAAVLWALGVTILQPLTEPIGPWPEALPVEGTYWARDLRFSAIVAVVLGLVLAGRGDRRQTIPAVVLGGLWVAADVAVDRLDLSGAGPTVLLAAAGCAAVATAALPGVRRHPPVADRRVLVSAACVAAVSALVAAVIESPTGREPELTWATVSTALLLVALAAGCALAAAPASGSGRRGSVAALAGLTAVGVVLLRVPTLGARIPLAILLGAALLIGITFVAWDRPGGGPEWRWHALGGLGAVVGAPTMLFLAVLAMVKLRVGAPFTALAGNTAIEAAGNDVLYSLAGLLAGLGTALLLAWPPALGHRPAAAGRPGRPDVPPATRSA</sequence>
<keyword evidence="1" id="KW-0812">Transmembrane</keyword>
<reference evidence="2 3" key="1">
    <citation type="journal article" date="2004" name="Syst. Appl. Microbiol.">
        <title>Cryptoendolithic actinomycetes from antarctic sandstone rock samples: Micromonospora endolithica sp. nov. and two isolates related to Micromonospora coerulea Jensen 1932.</title>
        <authorList>
            <person name="Hirsch P."/>
            <person name="Mevs U."/>
            <person name="Kroppenstedt R.M."/>
            <person name="Schumann P."/>
            <person name="Stackebrandt E."/>
        </authorList>
    </citation>
    <scope>NUCLEOTIDE SEQUENCE [LARGE SCALE GENOMIC DNA]</scope>
    <source>
        <strain evidence="2 3">JCM 12677</strain>
    </source>
</reference>
<keyword evidence="1" id="KW-0472">Membrane</keyword>
<proteinExistence type="predicted"/>
<protein>
    <submittedName>
        <fullName evidence="2">Uncharacterized protein</fullName>
    </submittedName>
</protein>
<keyword evidence="3" id="KW-1185">Reference proteome</keyword>
<evidence type="ECO:0000313" key="3">
    <source>
        <dbReference type="Proteomes" id="UP000281726"/>
    </source>
</evidence>
<evidence type="ECO:0000313" key="2">
    <source>
        <dbReference type="EMBL" id="RKN49562.1"/>
    </source>
</evidence>
<dbReference type="OrthoDB" id="3380400at2"/>
<dbReference type="AlphaFoldDB" id="A0A3A9ZMM9"/>
<feature type="transmembrane region" description="Helical" evidence="1">
    <location>
        <begin position="46"/>
        <end position="67"/>
    </location>
</feature>
<feature type="transmembrane region" description="Helical" evidence="1">
    <location>
        <begin position="74"/>
        <end position="91"/>
    </location>
</feature>
<feature type="transmembrane region" description="Helical" evidence="1">
    <location>
        <begin position="103"/>
        <end position="120"/>
    </location>
</feature>
<feature type="transmembrane region" description="Helical" evidence="1">
    <location>
        <begin position="162"/>
        <end position="182"/>
    </location>
</feature>
<feature type="transmembrane region" description="Helical" evidence="1">
    <location>
        <begin position="248"/>
        <end position="275"/>
    </location>
</feature>
<feature type="transmembrane region" description="Helical" evidence="1">
    <location>
        <begin position="194"/>
        <end position="211"/>
    </location>
</feature>